<protein>
    <submittedName>
        <fullName evidence="1">Uncharacterized protein</fullName>
    </submittedName>
</protein>
<name>A0A5C3NAQ7_9AGAM</name>
<sequence>MVSLTANQSVEQGDGCSTGAQWRSSGVRANGANGSYAYPKSVATAFSLPVSSEVLYFVAHGSQLSGSLDVVDDGYEEGVVQVDVTVFYYDDSALDRASVCKLSREGGQNGVGFFTPSRWEFPSGREQIFMKVVAHFPAVHGEGVLRIPAFDTNLPLFSQQLGALEGSVYFDSLALRSSNARIAAQSVKAKSARIETSNSPIEGVYKTDRYLSLVTSNARIQAQVGLYNDDGVRATELVMTTSNSNIESEISMHSTASSHTGGSFKSTLTTKNGRIDVSHPDAPVDALLDFTASSTNSGVTVQLHPAYEGGFELGTSNARAVVDVGGKVPDPKRRGRERRVWQEGGQRGAVRGEVYWEEERRGAGRVVVRSSNSPVMLRL</sequence>
<accession>A0A5C3NAQ7</accession>
<proteinExistence type="predicted"/>
<dbReference type="OrthoDB" id="5570013at2759"/>
<reference evidence="1 2" key="1">
    <citation type="journal article" date="2019" name="Nat. Ecol. Evol.">
        <title>Megaphylogeny resolves global patterns of mushroom evolution.</title>
        <authorList>
            <person name="Varga T."/>
            <person name="Krizsan K."/>
            <person name="Foldi C."/>
            <person name="Dima B."/>
            <person name="Sanchez-Garcia M."/>
            <person name="Sanchez-Ramirez S."/>
            <person name="Szollosi G.J."/>
            <person name="Szarkandi J.G."/>
            <person name="Papp V."/>
            <person name="Albert L."/>
            <person name="Andreopoulos W."/>
            <person name="Angelini C."/>
            <person name="Antonin V."/>
            <person name="Barry K.W."/>
            <person name="Bougher N.L."/>
            <person name="Buchanan P."/>
            <person name="Buyck B."/>
            <person name="Bense V."/>
            <person name="Catcheside P."/>
            <person name="Chovatia M."/>
            <person name="Cooper J."/>
            <person name="Damon W."/>
            <person name="Desjardin D."/>
            <person name="Finy P."/>
            <person name="Geml J."/>
            <person name="Haridas S."/>
            <person name="Hughes K."/>
            <person name="Justo A."/>
            <person name="Karasinski D."/>
            <person name="Kautmanova I."/>
            <person name="Kiss B."/>
            <person name="Kocsube S."/>
            <person name="Kotiranta H."/>
            <person name="LaButti K.M."/>
            <person name="Lechner B.E."/>
            <person name="Liimatainen K."/>
            <person name="Lipzen A."/>
            <person name="Lukacs Z."/>
            <person name="Mihaltcheva S."/>
            <person name="Morgado L.N."/>
            <person name="Niskanen T."/>
            <person name="Noordeloos M.E."/>
            <person name="Ohm R.A."/>
            <person name="Ortiz-Santana B."/>
            <person name="Ovrebo C."/>
            <person name="Racz N."/>
            <person name="Riley R."/>
            <person name="Savchenko A."/>
            <person name="Shiryaev A."/>
            <person name="Soop K."/>
            <person name="Spirin V."/>
            <person name="Szebenyi C."/>
            <person name="Tomsovsky M."/>
            <person name="Tulloss R.E."/>
            <person name="Uehling J."/>
            <person name="Grigoriev I.V."/>
            <person name="Vagvolgyi C."/>
            <person name="Papp T."/>
            <person name="Martin F.M."/>
            <person name="Miettinen O."/>
            <person name="Hibbett D.S."/>
            <person name="Nagy L.G."/>
        </authorList>
    </citation>
    <scope>NUCLEOTIDE SEQUENCE [LARGE SCALE GENOMIC DNA]</scope>
    <source>
        <strain evidence="1 2">OMC1185</strain>
    </source>
</reference>
<dbReference type="STRING" id="5364.A0A5C3NAQ7"/>
<gene>
    <name evidence="1" type="ORF">OE88DRAFT_1747839</name>
</gene>
<dbReference type="EMBL" id="ML213512">
    <property type="protein sequence ID" value="TFK50921.1"/>
    <property type="molecule type" value="Genomic_DNA"/>
</dbReference>
<evidence type="ECO:0000313" key="1">
    <source>
        <dbReference type="EMBL" id="TFK50921.1"/>
    </source>
</evidence>
<organism evidence="1 2">
    <name type="scientific">Heliocybe sulcata</name>
    <dbReference type="NCBI Taxonomy" id="5364"/>
    <lineage>
        <taxon>Eukaryota</taxon>
        <taxon>Fungi</taxon>
        <taxon>Dikarya</taxon>
        <taxon>Basidiomycota</taxon>
        <taxon>Agaricomycotina</taxon>
        <taxon>Agaricomycetes</taxon>
        <taxon>Gloeophyllales</taxon>
        <taxon>Gloeophyllaceae</taxon>
        <taxon>Heliocybe</taxon>
    </lineage>
</organism>
<dbReference type="AlphaFoldDB" id="A0A5C3NAQ7"/>
<keyword evidence="2" id="KW-1185">Reference proteome</keyword>
<evidence type="ECO:0000313" key="2">
    <source>
        <dbReference type="Proteomes" id="UP000305948"/>
    </source>
</evidence>
<dbReference type="Proteomes" id="UP000305948">
    <property type="component" value="Unassembled WGS sequence"/>
</dbReference>